<evidence type="ECO:0000313" key="3">
    <source>
        <dbReference type="Proteomes" id="UP001328733"/>
    </source>
</evidence>
<dbReference type="RefSeq" id="WP_332863899.1">
    <property type="nucleotide sequence ID" value="NZ_JBAFSM010000006.1"/>
</dbReference>
<protein>
    <submittedName>
        <fullName evidence="2">ComF family protein</fullName>
    </submittedName>
</protein>
<gene>
    <name evidence="2" type="ORF">V0288_04870</name>
</gene>
<dbReference type="AlphaFoldDB" id="A0AAW9QSI4"/>
<reference evidence="2 3" key="1">
    <citation type="submission" date="2024-01" db="EMBL/GenBank/DDBJ databases">
        <title>Genomic insights into the taxonomy and metabolism of the cyanobacterium Pannus brasiliensis CCIBt3594.</title>
        <authorList>
            <person name="Machado M."/>
            <person name="Botero N.B."/>
            <person name="Andreote A.P.D."/>
            <person name="Feitosa A.M.T."/>
            <person name="Popin R."/>
            <person name="Sivonen K."/>
            <person name="Fiore M.F."/>
        </authorList>
    </citation>
    <scope>NUCLEOTIDE SEQUENCE [LARGE SCALE GENOMIC DNA]</scope>
    <source>
        <strain evidence="2 3">CCIBt3594</strain>
    </source>
</reference>
<dbReference type="PANTHER" id="PTHR47505">
    <property type="entry name" value="DNA UTILIZATION PROTEIN YHGH"/>
    <property type="match status" value="1"/>
</dbReference>
<proteinExistence type="inferred from homology"/>
<name>A0AAW9QSI4_9CHRO</name>
<dbReference type="CDD" id="cd06223">
    <property type="entry name" value="PRTases_typeI"/>
    <property type="match status" value="1"/>
</dbReference>
<dbReference type="InterPro" id="IPR029057">
    <property type="entry name" value="PRTase-like"/>
</dbReference>
<sequence>MLEPFLGLFLKSPCPLCQRPREGEICGDCQRRLRDYRYPNPRVFWRGDLPLFVWGRYEGQLKRAIAALKYDRHPDLGRVFGRWIAESWRASGIVTGTRHAVIPIPLHRQRLQERGFNQAEAIGRGFCSLSGYSLHPSGLTRVRDTVALFGLSPEERGKTLREAFQIGKGLAKEAPILLIDDIYTTGTTVREAARVLREQGYRVAGAIALSSPRTVEKPNVTPRNG</sequence>
<dbReference type="InterPro" id="IPR000836">
    <property type="entry name" value="PRTase_dom"/>
</dbReference>
<comment type="caution">
    <text evidence="2">The sequence shown here is derived from an EMBL/GenBank/DDBJ whole genome shotgun (WGS) entry which is preliminary data.</text>
</comment>
<dbReference type="Gene3D" id="3.40.50.2020">
    <property type="match status" value="1"/>
</dbReference>
<dbReference type="PANTHER" id="PTHR47505:SF1">
    <property type="entry name" value="DNA UTILIZATION PROTEIN YHGH"/>
    <property type="match status" value="1"/>
</dbReference>
<accession>A0AAW9QSI4</accession>
<dbReference type="EMBL" id="JBAFSM010000006">
    <property type="protein sequence ID" value="MEG3436443.1"/>
    <property type="molecule type" value="Genomic_DNA"/>
</dbReference>
<keyword evidence="3" id="KW-1185">Reference proteome</keyword>
<dbReference type="InterPro" id="IPR051910">
    <property type="entry name" value="ComF/GntX_DNA_util-trans"/>
</dbReference>
<organism evidence="2 3">
    <name type="scientific">Pannus brasiliensis CCIBt3594</name>
    <dbReference type="NCBI Taxonomy" id="1427578"/>
    <lineage>
        <taxon>Bacteria</taxon>
        <taxon>Bacillati</taxon>
        <taxon>Cyanobacteriota</taxon>
        <taxon>Cyanophyceae</taxon>
        <taxon>Oscillatoriophycideae</taxon>
        <taxon>Chroococcales</taxon>
        <taxon>Microcystaceae</taxon>
        <taxon>Pannus</taxon>
    </lineage>
</organism>
<dbReference type="SUPFAM" id="SSF53271">
    <property type="entry name" value="PRTase-like"/>
    <property type="match status" value="1"/>
</dbReference>
<evidence type="ECO:0000313" key="2">
    <source>
        <dbReference type="EMBL" id="MEG3436443.1"/>
    </source>
</evidence>
<evidence type="ECO:0000256" key="1">
    <source>
        <dbReference type="ARBA" id="ARBA00008007"/>
    </source>
</evidence>
<dbReference type="Proteomes" id="UP001328733">
    <property type="component" value="Unassembled WGS sequence"/>
</dbReference>
<comment type="similarity">
    <text evidence="1">Belongs to the ComF/GntX family.</text>
</comment>